<sequence length="309" mass="33671">MASKALESLVKVLQKSIETLCTRVSALESIVIAQNGLISKLKIANDPQPPTVIPKPAPPTSAPTPPLQRPVRQARLKAKEISSARCDNKITKTVARASLAPTAAAPVNTPKISDERRATVVSESSELTSTPKAVATNSTVTNANVTQETLPATTEEGWTIVQRKKVPTNRQRNSNIRIGAGSFDDELQSVERLKYIQAWSFKPNTTTHNVLNFLNRIVTSDRYEVEKRKLKTNRHAAFVIGIPESLLPQIDSPSLWPPHVKYCDWFPAKPRYQERGQSASRCDVTGTPSAAAPTRPAVAVEAPPAATPH</sequence>
<protein>
    <submittedName>
        <fullName evidence="2">Uncharacterized protein</fullName>
    </submittedName>
</protein>
<gene>
    <name evidence="2" type="ORF">JYU34_020556</name>
</gene>
<evidence type="ECO:0000313" key="2">
    <source>
        <dbReference type="EMBL" id="KAG7296686.1"/>
    </source>
</evidence>
<comment type="caution">
    <text evidence="2">The sequence shown here is derived from an EMBL/GenBank/DDBJ whole genome shotgun (WGS) entry which is preliminary data.</text>
</comment>
<organism evidence="2 3">
    <name type="scientific">Plutella xylostella</name>
    <name type="common">Diamondback moth</name>
    <name type="synonym">Plutella maculipennis</name>
    <dbReference type="NCBI Taxonomy" id="51655"/>
    <lineage>
        <taxon>Eukaryota</taxon>
        <taxon>Metazoa</taxon>
        <taxon>Ecdysozoa</taxon>
        <taxon>Arthropoda</taxon>
        <taxon>Hexapoda</taxon>
        <taxon>Insecta</taxon>
        <taxon>Pterygota</taxon>
        <taxon>Neoptera</taxon>
        <taxon>Endopterygota</taxon>
        <taxon>Lepidoptera</taxon>
        <taxon>Glossata</taxon>
        <taxon>Ditrysia</taxon>
        <taxon>Yponomeutoidea</taxon>
        <taxon>Plutellidae</taxon>
        <taxon>Plutella</taxon>
    </lineage>
</organism>
<reference evidence="2 3" key="1">
    <citation type="submission" date="2021-06" db="EMBL/GenBank/DDBJ databases">
        <title>A haploid diamondback moth (Plutella xylostella L.) genome assembly resolves 31 chromosomes and identifies a diamide resistance mutation.</title>
        <authorList>
            <person name="Ward C.M."/>
            <person name="Perry K.D."/>
            <person name="Baker G."/>
            <person name="Powis K."/>
            <person name="Heckel D.G."/>
            <person name="Baxter S.W."/>
        </authorList>
    </citation>
    <scope>NUCLEOTIDE SEQUENCE [LARGE SCALE GENOMIC DNA]</scope>
    <source>
        <strain evidence="2 3">LV</strain>
        <tissue evidence="2">Single pupa</tissue>
    </source>
</reference>
<dbReference type="Proteomes" id="UP000823941">
    <property type="component" value="Chromosome 28"/>
</dbReference>
<feature type="region of interest" description="Disordered" evidence="1">
    <location>
        <begin position="276"/>
        <end position="309"/>
    </location>
</feature>
<dbReference type="EMBL" id="JAHIBW010000028">
    <property type="protein sequence ID" value="KAG7296686.1"/>
    <property type="molecule type" value="Genomic_DNA"/>
</dbReference>
<evidence type="ECO:0000256" key="1">
    <source>
        <dbReference type="SAM" id="MobiDB-lite"/>
    </source>
</evidence>
<feature type="compositionally biased region" description="Low complexity" evidence="1">
    <location>
        <begin position="287"/>
        <end position="309"/>
    </location>
</feature>
<name>A0ABQ7PUT3_PLUXY</name>
<accession>A0ABQ7PUT3</accession>
<proteinExistence type="predicted"/>
<keyword evidence="3" id="KW-1185">Reference proteome</keyword>
<evidence type="ECO:0000313" key="3">
    <source>
        <dbReference type="Proteomes" id="UP000823941"/>
    </source>
</evidence>
<feature type="region of interest" description="Disordered" evidence="1">
    <location>
        <begin position="48"/>
        <end position="68"/>
    </location>
</feature>